<evidence type="ECO:0000256" key="1">
    <source>
        <dbReference type="SAM" id="SignalP"/>
    </source>
</evidence>
<accession>A0A291M0D0</accession>
<organism evidence="2 3">
    <name type="scientific">Pacificitalea manganoxidans</name>
    <dbReference type="NCBI Taxonomy" id="1411902"/>
    <lineage>
        <taxon>Bacteria</taxon>
        <taxon>Pseudomonadati</taxon>
        <taxon>Pseudomonadota</taxon>
        <taxon>Alphaproteobacteria</taxon>
        <taxon>Rhodobacterales</taxon>
        <taxon>Paracoccaceae</taxon>
        <taxon>Pacificitalea</taxon>
    </lineage>
</organism>
<dbReference type="EMBL" id="CP021404">
    <property type="protein sequence ID" value="ATI42354.1"/>
    <property type="molecule type" value="Genomic_DNA"/>
</dbReference>
<protein>
    <recommendedName>
        <fullName evidence="4">5-aminolevulic acid synthase</fullName>
    </recommendedName>
</protein>
<keyword evidence="3" id="KW-1185">Reference proteome</keyword>
<dbReference type="OrthoDB" id="7658791at2"/>
<evidence type="ECO:0008006" key="4">
    <source>
        <dbReference type="Google" id="ProtNLM"/>
    </source>
</evidence>
<sequence>MTRPISFLRPSLIAAAALALAGGAVAQPVDSARAKAMLFGDAAPQVQIHRQDFLSADDGKIVAQIGQTLTYYAAIAAAPAEGLASEASVAQTNFHGIDAARRAAVTACNARRTVSGPGCVVVASILPKGYAPQPVQLSAQATRFFGEDFARIKGPKAFAISAATGSWATGQGAGATADALAACNRRAREEGATDCQVVIEDK</sequence>
<dbReference type="AlphaFoldDB" id="A0A291M0D0"/>
<name>A0A291M0D0_9RHOB</name>
<gene>
    <name evidence="2" type="ORF">CBW24_10255</name>
</gene>
<keyword evidence="1" id="KW-0732">Signal</keyword>
<reference evidence="2 3" key="1">
    <citation type="submission" date="2017-05" db="EMBL/GenBank/DDBJ databases">
        <title>Comparative genomic and metabolic analysis of manganese-oxidizing mechanisms in Celeribater manganoxidans DY25T: its adaption to the environment of polymetallic nodule.</title>
        <authorList>
            <person name="Wang X."/>
        </authorList>
    </citation>
    <scope>NUCLEOTIDE SEQUENCE [LARGE SCALE GENOMIC DNA]</scope>
    <source>
        <strain evidence="2 3">DY25</strain>
    </source>
</reference>
<dbReference type="RefSeq" id="WP_097373530.1">
    <property type="nucleotide sequence ID" value="NZ_CP021404.1"/>
</dbReference>
<dbReference type="Proteomes" id="UP000219050">
    <property type="component" value="Chromosome"/>
</dbReference>
<feature type="chain" id="PRO_5013194539" description="5-aminolevulic acid synthase" evidence="1">
    <location>
        <begin position="27"/>
        <end position="202"/>
    </location>
</feature>
<feature type="signal peptide" evidence="1">
    <location>
        <begin position="1"/>
        <end position="26"/>
    </location>
</feature>
<proteinExistence type="predicted"/>
<evidence type="ECO:0000313" key="3">
    <source>
        <dbReference type="Proteomes" id="UP000219050"/>
    </source>
</evidence>
<evidence type="ECO:0000313" key="2">
    <source>
        <dbReference type="EMBL" id="ATI42354.1"/>
    </source>
</evidence>
<dbReference type="KEGG" id="cmag:CBW24_10255"/>